<feature type="compositionally biased region" description="Polar residues" evidence="1">
    <location>
        <begin position="113"/>
        <end position="122"/>
    </location>
</feature>
<evidence type="ECO:0000313" key="3">
    <source>
        <dbReference type="Proteomes" id="UP001454036"/>
    </source>
</evidence>
<accession>A0AAV3PF37</accession>
<feature type="compositionally biased region" description="Gly residues" evidence="1">
    <location>
        <begin position="79"/>
        <end position="94"/>
    </location>
</feature>
<dbReference type="AlphaFoldDB" id="A0AAV3PF37"/>
<evidence type="ECO:0000256" key="1">
    <source>
        <dbReference type="SAM" id="MobiDB-lite"/>
    </source>
</evidence>
<sequence>MKVKMCVDEQWKKEAMLDDTVVAELLLKLNAPPYPPPPKPPLAAVEWKVRQRRSKTLTGKSPLPRASPTTPLSWSGGTSVSGGGGGGGGGGVDGGSEESSQPQPPLKKPQSSRSNKVASDTMTGKRPRKKKTLAELKAAELTLKEERKQLLEEVKRVRANLDRERSSHEKFKRLKLELESQTESSSNQVAKLASSVPHAGTTLPRMDSVDTSPKQCSPFAIPDLNLPLEDDCNIEVQCVAS</sequence>
<feature type="region of interest" description="Disordered" evidence="1">
    <location>
        <begin position="178"/>
        <end position="214"/>
    </location>
</feature>
<keyword evidence="3" id="KW-1185">Reference proteome</keyword>
<evidence type="ECO:0000313" key="2">
    <source>
        <dbReference type="EMBL" id="GAA0150284.1"/>
    </source>
</evidence>
<proteinExistence type="predicted"/>
<feature type="compositionally biased region" description="Pro residues" evidence="1">
    <location>
        <begin position="32"/>
        <end position="41"/>
    </location>
</feature>
<organism evidence="2 3">
    <name type="scientific">Lithospermum erythrorhizon</name>
    <name type="common">Purple gromwell</name>
    <name type="synonym">Lithospermum officinale var. erythrorhizon</name>
    <dbReference type="NCBI Taxonomy" id="34254"/>
    <lineage>
        <taxon>Eukaryota</taxon>
        <taxon>Viridiplantae</taxon>
        <taxon>Streptophyta</taxon>
        <taxon>Embryophyta</taxon>
        <taxon>Tracheophyta</taxon>
        <taxon>Spermatophyta</taxon>
        <taxon>Magnoliopsida</taxon>
        <taxon>eudicotyledons</taxon>
        <taxon>Gunneridae</taxon>
        <taxon>Pentapetalae</taxon>
        <taxon>asterids</taxon>
        <taxon>lamiids</taxon>
        <taxon>Boraginales</taxon>
        <taxon>Boraginaceae</taxon>
        <taxon>Boraginoideae</taxon>
        <taxon>Lithospermeae</taxon>
        <taxon>Lithospermum</taxon>
    </lineage>
</organism>
<name>A0AAV3PF37_LITER</name>
<protein>
    <submittedName>
        <fullName evidence="2">Uncharacterized protein</fullName>
    </submittedName>
</protein>
<feature type="region of interest" description="Disordered" evidence="1">
    <location>
        <begin position="29"/>
        <end position="133"/>
    </location>
</feature>
<dbReference type="Proteomes" id="UP001454036">
    <property type="component" value="Unassembled WGS sequence"/>
</dbReference>
<reference evidence="2 3" key="1">
    <citation type="submission" date="2024-01" db="EMBL/GenBank/DDBJ databases">
        <title>The complete chloroplast genome sequence of Lithospermum erythrorhizon: insights into the phylogenetic relationship among Boraginaceae species and the maternal lineages of purple gromwells.</title>
        <authorList>
            <person name="Okada T."/>
            <person name="Watanabe K."/>
        </authorList>
    </citation>
    <scope>NUCLEOTIDE SEQUENCE [LARGE SCALE GENOMIC DNA]</scope>
</reference>
<dbReference type="PANTHER" id="PTHR35099:SF2">
    <property type="entry name" value="OS02G0182700 PROTEIN"/>
    <property type="match status" value="1"/>
</dbReference>
<dbReference type="PANTHER" id="PTHR35099">
    <property type="entry name" value="OS02G0182700 PROTEIN"/>
    <property type="match status" value="1"/>
</dbReference>
<comment type="caution">
    <text evidence="2">The sequence shown here is derived from an EMBL/GenBank/DDBJ whole genome shotgun (WGS) entry which is preliminary data.</text>
</comment>
<feature type="compositionally biased region" description="Polar residues" evidence="1">
    <location>
        <begin position="179"/>
        <end position="189"/>
    </location>
</feature>
<dbReference type="EMBL" id="BAABME010001561">
    <property type="protein sequence ID" value="GAA0150284.1"/>
    <property type="molecule type" value="Genomic_DNA"/>
</dbReference>
<gene>
    <name evidence="2" type="ORF">LIER_09259</name>
</gene>